<keyword evidence="2" id="KW-0560">Oxidoreductase</keyword>
<feature type="region of interest" description="Disordered" evidence="3">
    <location>
        <begin position="1"/>
        <end position="24"/>
    </location>
</feature>
<dbReference type="InterPro" id="IPR002347">
    <property type="entry name" value="SDR_fam"/>
</dbReference>
<reference evidence="5 6" key="1">
    <citation type="submission" date="2019-09" db="EMBL/GenBank/DDBJ databases">
        <title>Draft Whole-Genome sequence of Blastochloris sulfoviridis DSM 729.</title>
        <authorList>
            <person name="Meyer T.E."/>
            <person name="Kyndt J.A."/>
        </authorList>
    </citation>
    <scope>NUCLEOTIDE SEQUENCE [LARGE SCALE GENOMIC DNA]</scope>
    <source>
        <strain evidence="5 6">DSM 729</strain>
    </source>
</reference>
<dbReference type="EMBL" id="VWPL01000001">
    <property type="protein sequence ID" value="KAA5603545.1"/>
    <property type="molecule type" value="Genomic_DNA"/>
</dbReference>
<dbReference type="Gene3D" id="3.40.50.720">
    <property type="entry name" value="NAD(P)-binding Rossmann-like Domain"/>
    <property type="match status" value="1"/>
</dbReference>
<dbReference type="PRINTS" id="PR00080">
    <property type="entry name" value="SDRFAMILY"/>
</dbReference>
<sequence>MTLDRNSDSPAPSGVAPSGPAPSGTAAIADAAHAAAPEVRAWDFRGRTAVVTGGGRGIGRAIAEGLKAGGARVHVFDRAAEPGLTGIETHAVDVAESASVSAALNELGAGVDLLVNNAGITRDRSIAKMSDDEWQSVLDVNLTGAFNLIRAVGPGMMAAGFGRIVNVVSINGLRGKFGQANYAASKAGLVALTKTAAREFGPRGVSVNAVAPGMVLTEMTLALAAEHRQKALEESVLKRLPGVDDVAAAVLFLLSDHAAFITGQVLKVDAGQYI</sequence>
<dbReference type="GO" id="GO:0016616">
    <property type="term" value="F:oxidoreductase activity, acting on the CH-OH group of donors, NAD or NADP as acceptor"/>
    <property type="evidence" value="ECO:0007669"/>
    <property type="project" value="UniProtKB-ARBA"/>
</dbReference>
<dbReference type="Proteomes" id="UP000323886">
    <property type="component" value="Unassembled WGS sequence"/>
</dbReference>
<dbReference type="Pfam" id="PF13561">
    <property type="entry name" value="adh_short_C2"/>
    <property type="match status" value="1"/>
</dbReference>
<protein>
    <submittedName>
        <fullName evidence="5">SDR family oxidoreductase</fullName>
    </submittedName>
</protein>
<evidence type="ECO:0000256" key="2">
    <source>
        <dbReference type="ARBA" id="ARBA00023002"/>
    </source>
</evidence>
<dbReference type="InterPro" id="IPR020904">
    <property type="entry name" value="Sc_DH/Rdtase_CS"/>
</dbReference>
<evidence type="ECO:0000259" key="4">
    <source>
        <dbReference type="SMART" id="SM00822"/>
    </source>
</evidence>
<comment type="similarity">
    <text evidence="1">Belongs to the short-chain dehydrogenases/reductases (SDR) family.</text>
</comment>
<dbReference type="PROSITE" id="PS00061">
    <property type="entry name" value="ADH_SHORT"/>
    <property type="match status" value="1"/>
</dbReference>
<dbReference type="PRINTS" id="PR00081">
    <property type="entry name" value="GDHRDH"/>
</dbReference>
<proteinExistence type="inferred from homology"/>
<keyword evidence="6" id="KW-1185">Reference proteome</keyword>
<dbReference type="SUPFAM" id="SSF51735">
    <property type="entry name" value="NAD(P)-binding Rossmann-fold domains"/>
    <property type="match status" value="1"/>
</dbReference>
<feature type="domain" description="Ketoreductase" evidence="4">
    <location>
        <begin position="47"/>
        <end position="213"/>
    </location>
</feature>
<evidence type="ECO:0000256" key="3">
    <source>
        <dbReference type="SAM" id="MobiDB-lite"/>
    </source>
</evidence>
<dbReference type="PANTHER" id="PTHR42760:SF40">
    <property type="entry name" value="3-OXOACYL-[ACYL-CARRIER-PROTEIN] REDUCTASE, CHLOROPLASTIC"/>
    <property type="match status" value="1"/>
</dbReference>
<dbReference type="NCBIfam" id="NF009466">
    <property type="entry name" value="PRK12826.1-2"/>
    <property type="match status" value="1"/>
</dbReference>
<evidence type="ECO:0000313" key="6">
    <source>
        <dbReference type="Proteomes" id="UP000323886"/>
    </source>
</evidence>
<dbReference type="FunFam" id="3.40.50.720:FF:000173">
    <property type="entry name" value="3-oxoacyl-[acyl-carrier protein] reductase"/>
    <property type="match status" value="1"/>
</dbReference>
<dbReference type="GO" id="GO:0030497">
    <property type="term" value="P:fatty acid elongation"/>
    <property type="evidence" value="ECO:0007669"/>
    <property type="project" value="TreeGrafter"/>
</dbReference>
<dbReference type="PANTHER" id="PTHR42760">
    <property type="entry name" value="SHORT-CHAIN DEHYDROGENASES/REDUCTASES FAMILY MEMBER"/>
    <property type="match status" value="1"/>
</dbReference>
<dbReference type="AlphaFoldDB" id="A0A5M6I6P4"/>
<evidence type="ECO:0000313" key="5">
    <source>
        <dbReference type="EMBL" id="KAA5603545.1"/>
    </source>
</evidence>
<dbReference type="SMART" id="SM00822">
    <property type="entry name" value="PKS_KR"/>
    <property type="match status" value="1"/>
</dbReference>
<gene>
    <name evidence="5" type="ORF">F1193_00155</name>
</gene>
<feature type="compositionally biased region" description="Low complexity" evidence="3">
    <location>
        <begin position="8"/>
        <end position="24"/>
    </location>
</feature>
<dbReference type="InterPro" id="IPR057326">
    <property type="entry name" value="KR_dom"/>
</dbReference>
<dbReference type="OrthoDB" id="517007at2"/>
<accession>A0A5M6I6P4</accession>
<organism evidence="5 6">
    <name type="scientific">Blastochloris sulfoviridis</name>
    <dbReference type="NCBI Taxonomy" id="50712"/>
    <lineage>
        <taxon>Bacteria</taxon>
        <taxon>Pseudomonadati</taxon>
        <taxon>Pseudomonadota</taxon>
        <taxon>Alphaproteobacteria</taxon>
        <taxon>Hyphomicrobiales</taxon>
        <taxon>Blastochloridaceae</taxon>
        <taxon>Blastochloris</taxon>
    </lineage>
</organism>
<evidence type="ECO:0000256" key="1">
    <source>
        <dbReference type="ARBA" id="ARBA00006484"/>
    </source>
</evidence>
<dbReference type="InterPro" id="IPR036291">
    <property type="entry name" value="NAD(P)-bd_dom_sf"/>
</dbReference>
<name>A0A5M6I6P4_9HYPH</name>
<comment type="caution">
    <text evidence="5">The sequence shown here is derived from an EMBL/GenBank/DDBJ whole genome shotgun (WGS) entry which is preliminary data.</text>
</comment>